<feature type="domain" description="Radical SAM core" evidence="2">
    <location>
        <begin position="32"/>
        <end position="153"/>
    </location>
</feature>
<dbReference type="PANTHER" id="PTHR43020">
    <property type="entry name" value="CDK5 REGULATORY SUBUNIT-ASSOCIATED PROTEIN 1"/>
    <property type="match status" value="1"/>
</dbReference>
<proteinExistence type="predicted"/>
<dbReference type="EMBL" id="BARU01044958">
    <property type="protein sequence ID" value="GAH83106.1"/>
    <property type="molecule type" value="Genomic_DNA"/>
</dbReference>
<evidence type="ECO:0000313" key="3">
    <source>
        <dbReference type="EMBL" id="GAH83106.1"/>
    </source>
</evidence>
<dbReference type="SFLD" id="SFLDS00029">
    <property type="entry name" value="Radical_SAM"/>
    <property type="match status" value="1"/>
</dbReference>
<comment type="cofactor">
    <cofactor evidence="1">
        <name>[4Fe-4S] cluster</name>
        <dbReference type="ChEBI" id="CHEBI:49883"/>
    </cofactor>
</comment>
<dbReference type="PROSITE" id="PS51918">
    <property type="entry name" value="RADICAL_SAM"/>
    <property type="match status" value="1"/>
</dbReference>
<reference evidence="3" key="1">
    <citation type="journal article" date="2014" name="Front. Microbiol.">
        <title>High frequency of phylogenetically diverse reductive dehalogenase-homologous genes in deep subseafloor sedimentary metagenomes.</title>
        <authorList>
            <person name="Kawai M."/>
            <person name="Futagami T."/>
            <person name="Toyoda A."/>
            <person name="Takaki Y."/>
            <person name="Nishi S."/>
            <person name="Hori S."/>
            <person name="Arai W."/>
            <person name="Tsubouchi T."/>
            <person name="Morono Y."/>
            <person name="Uchiyama I."/>
            <person name="Ito T."/>
            <person name="Fujiyama A."/>
            <person name="Inagaki F."/>
            <person name="Takami H."/>
        </authorList>
    </citation>
    <scope>NUCLEOTIDE SEQUENCE</scope>
    <source>
        <strain evidence="3">Expedition CK06-06</strain>
    </source>
</reference>
<dbReference type="Gene3D" id="3.30.750.210">
    <property type="match status" value="1"/>
</dbReference>
<feature type="non-terminal residue" evidence="3">
    <location>
        <position position="1"/>
    </location>
</feature>
<dbReference type="GO" id="GO:0035597">
    <property type="term" value="F:tRNA-2-methylthio-N(6)-dimethylallyladenosine(37) synthase activity"/>
    <property type="evidence" value="ECO:0007669"/>
    <property type="project" value="TreeGrafter"/>
</dbReference>
<dbReference type="PROSITE" id="PS01278">
    <property type="entry name" value="MTTASE_RADICAL"/>
    <property type="match status" value="1"/>
</dbReference>
<dbReference type="InterPro" id="IPR058240">
    <property type="entry name" value="rSAM_sf"/>
</dbReference>
<accession>X1IL20</accession>
<gene>
    <name evidence="3" type="ORF">S03H2_68394</name>
</gene>
<dbReference type="SUPFAM" id="SSF102114">
    <property type="entry name" value="Radical SAM enzymes"/>
    <property type="match status" value="1"/>
</dbReference>
<dbReference type="InterPro" id="IPR007197">
    <property type="entry name" value="rSAM"/>
</dbReference>
<dbReference type="InterPro" id="IPR020612">
    <property type="entry name" value="Methylthiotransferase_CS"/>
</dbReference>
<dbReference type="Pfam" id="PF04055">
    <property type="entry name" value="Radical_SAM"/>
    <property type="match status" value="1"/>
</dbReference>
<evidence type="ECO:0000259" key="2">
    <source>
        <dbReference type="PROSITE" id="PS51918"/>
    </source>
</evidence>
<organism evidence="3">
    <name type="scientific">marine sediment metagenome</name>
    <dbReference type="NCBI Taxonomy" id="412755"/>
    <lineage>
        <taxon>unclassified sequences</taxon>
        <taxon>metagenomes</taxon>
        <taxon>ecological metagenomes</taxon>
    </lineage>
</organism>
<dbReference type="GO" id="GO:0005829">
    <property type="term" value="C:cytosol"/>
    <property type="evidence" value="ECO:0007669"/>
    <property type="project" value="TreeGrafter"/>
</dbReference>
<sequence>KKTLSITEKIRQKPNEDNTLDDFESAYGIEDKEIPGQAFVRVMRGCDKFCSYCVVPYVRGVEVSRPPTIIIEQIKKLAGNGVKQVTLLGPPFLLIAPATPPPRINLALAALTITSVSISVISPSTNSKTELPIFISIAITLHSFLVAKFSEKS</sequence>
<name>X1IL20_9ZZZZ</name>
<dbReference type="PANTHER" id="PTHR43020:SF2">
    <property type="entry name" value="MITOCHONDRIAL TRNA METHYLTHIOTRANSFERASE CDK5RAP1"/>
    <property type="match status" value="1"/>
</dbReference>
<comment type="caution">
    <text evidence="3">The sequence shown here is derived from an EMBL/GenBank/DDBJ whole genome shotgun (WGS) entry which is preliminary data.</text>
</comment>
<dbReference type="GO" id="GO:0051539">
    <property type="term" value="F:4 iron, 4 sulfur cluster binding"/>
    <property type="evidence" value="ECO:0007669"/>
    <property type="project" value="InterPro"/>
</dbReference>
<dbReference type="AlphaFoldDB" id="X1IL20"/>
<evidence type="ECO:0000256" key="1">
    <source>
        <dbReference type="ARBA" id="ARBA00001966"/>
    </source>
</evidence>
<protein>
    <recommendedName>
        <fullName evidence="2">Radical SAM core domain-containing protein</fullName>
    </recommendedName>
</protein>